<feature type="region of interest" description="Disordered" evidence="1">
    <location>
        <begin position="1430"/>
        <end position="1488"/>
    </location>
</feature>
<evidence type="ECO:0000256" key="1">
    <source>
        <dbReference type="SAM" id="MobiDB-lite"/>
    </source>
</evidence>
<accession>A0A5C3KT12</accession>
<evidence type="ECO:0000313" key="2">
    <source>
        <dbReference type="EMBL" id="TFK23397.1"/>
    </source>
</evidence>
<feature type="region of interest" description="Disordered" evidence="1">
    <location>
        <begin position="236"/>
        <end position="270"/>
    </location>
</feature>
<gene>
    <name evidence="2" type="ORF">FA15DRAFT_757255</name>
</gene>
<feature type="compositionally biased region" description="Basic residues" evidence="1">
    <location>
        <begin position="261"/>
        <end position="270"/>
    </location>
</feature>
<dbReference type="EMBL" id="ML210219">
    <property type="protein sequence ID" value="TFK23397.1"/>
    <property type="molecule type" value="Genomic_DNA"/>
</dbReference>
<feature type="compositionally biased region" description="Polar residues" evidence="1">
    <location>
        <begin position="38"/>
        <end position="51"/>
    </location>
</feature>
<feature type="region of interest" description="Disordered" evidence="1">
    <location>
        <begin position="1321"/>
        <end position="1376"/>
    </location>
</feature>
<keyword evidence="3" id="KW-1185">Reference proteome</keyword>
<feature type="region of interest" description="Disordered" evidence="1">
    <location>
        <begin position="1238"/>
        <end position="1307"/>
    </location>
</feature>
<dbReference type="OrthoDB" id="2591260at2759"/>
<organism evidence="2 3">
    <name type="scientific">Coprinopsis marcescibilis</name>
    <name type="common">Agaric fungus</name>
    <name type="synonym">Psathyrella marcescibilis</name>
    <dbReference type="NCBI Taxonomy" id="230819"/>
    <lineage>
        <taxon>Eukaryota</taxon>
        <taxon>Fungi</taxon>
        <taxon>Dikarya</taxon>
        <taxon>Basidiomycota</taxon>
        <taxon>Agaricomycotina</taxon>
        <taxon>Agaricomycetes</taxon>
        <taxon>Agaricomycetidae</taxon>
        <taxon>Agaricales</taxon>
        <taxon>Agaricineae</taxon>
        <taxon>Psathyrellaceae</taxon>
        <taxon>Coprinopsis</taxon>
    </lineage>
</organism>
<feature type="region of interest" description="Disordered" evidence="1">
    <location>
        <begin position="1649"/>
        <end position="1673"/>
    </location>
</feature>
<evidence type="ECO:0000313" key="3">
    <source>
        <dbReference type="Proteomes" id="UP000307440"/>
    </source>
</evidence>
<dbReference type="InterPro" id="IPR016024">
    <property type="entry name" value="ARM-type_fold"/>
</dbReference>
<proteinExistence type="predicted"/>
<feature type="region of interest" description="Disordered" evidence="1">
    <location>
        <begin position="36"/>
        <end position="69"/>
    </location>
</feature>
<protein>
    <recommendedName>
        <fullName evidence="4">Telomere-associated protein Rif1 N-terminal domain-containing protein</fullName>
    </recommendedName>
</protein>
<dbReference type="STRING" id="230819.A0A5C3KT12"/>
<feature type="compositionally biased region" description="Acidic residues" evidence="1">
    <location>
        <begin position="241"/>
        <end position="253"/>
    </location>
</feature>
<dbReference type="Proteomes" id="UP000307440">
    <property type="component" value="Unassembled WGS sequence"/>
</dbReference>
<dbReference type="SUPFAM" id="SSF48371">
    <property type="entry name" value="ARM repeat"/>
    <property type="match status" value="1"/>
</dbReference>
<feature type="compositionally biased region" description="Low complexity" evidence="1">
    <location>
        <begin position="1435"/>
        <end position="1450"/>
    </location>
</feature>
<sequence length="1765" mass="193362">MSLLTPPSTSHRSEKENSSKFSFAFSLNVDPPKLTVSVGASSEPTATSLSCTPPDAQMDTPSSASSSRSVVWSTHNSYHSLNTPPKARPSAAATNAMVKDRPIKPILKRRKLSPLSDATNDSDGNVGALLSIPQDLDTFFRQRESTPEPSDPLCNLNYLDYPVSLIIKPDAKLRELAEGYSVLNARLRGHVQYSTNADASWPLFQPLRKNREAFVECIERDLKRAFVDPINSVDCPKSDDDALPSESWDEEETPSLPSPKKTPKKAKKKGMSAEQVKFARDLCSISHSVIKLLCVLLCFPAIHGVFEPKQLRSMLASLLAIPLADKIPTPNARKTCALAILVIQCQRLPEEILLPTRDRIALALKRGIDGELGKEGKKGSANDGLKAIGDLSIYQPSTFVPVFTKATILPAVLSNLLAPTLSLRLQACYALGGIAYALAGLPTSNIHAIASDFAAEFINAPSPPTPSRKASPNKSAIPIASPIIRTLRTTMSTQDATHIAQSPVWSLCVSASLIVLLGSKMWTDKRISRLMIDLLKPAYAHGKKSIRHLGFATWRTVNWAWFQPDYDQFKQDDADSEREDEDVVVRRHTAVDKRAFREAYFTTIQDRPDGGAAMGLIVALLSMPSSPIEGTDEDDALRRTLSTVQAMANSSDSDTVSDAAMVLVNLVTAGQDPSTGIASSFANNTRGLLPRCLFAQPPTNSILNADLSLSTGGGSLLASVRTLFDKQPSVDDVRPLRAEEMRKEWVWDSLLKSWKSVLSAVELTDTVEIPTDVLQTWESLIISSVGLVQDDRGDTTALASRVVNVLVDVLTDPELEFTFKPPTSLTPKEQELAAMRVFTNCEYKVAIVKKLWSSVKTAFPRGDLGGAASQLLRSLLDNRGVLSAPRKKKVRTLSGTNNVNSIAPMGAWAKLCATLIVDCGNGENEAADVMKTFWGIGLDDAESKAIRTAWENDEMKSSVWKTCVTVWTREQGNWEGGAVLLAVPFLFTSGSSEWSISSEDTAIWKELYQYASSKALDYGMDSSSTTVIDSISQLIVANSNSVSASPASLIQASDLLLDHLEASEMREVPVDLVDLLNATLKSTYPVEENNLSRAGWFVQALTRVFENCPKELIREFVEGVAENLTVWLKDEDEVWSEDHLDFTFLPLYQHLLLRIQPLPKDLEFLYAISPLLDSVFSGRAMPTHLRNHFQEAFQQFWQMSPYGSSDEPVEGWPRAIRHCLGLEEDAEDIVIREVPATPSRTSTKGKGRDQVFPRTPMVAMNGSNIPSPRRPHKAHADSDQFYPPLPVDRSPLSPMRRRRISSSSSAEARFTAVSALGASPFGRNGGIRFPGVESPSKRRRSLDQEEENAGEKENSSPLHASPKRRRTGLLSSSRPPALLFDLAPPMSVHDRIMGASPEKKKTKLREKMGVKVKRVVRDVGPVSVFDLGAAKPRSRSASPAPSEASSQSSNDSEDERVWVERELVPFPSYGSTTESGTPAVEQEEEEEQIPVEVARLAPQTPPKKRKRMIMESVLIPASEMLEVSRAKARRKLESAASLDSVPTAATIQQSTSAIPESWRTPLSSRTLLKRSVTGPLPIPGTAFMTKVRLRRSASLKFEMEVEGSKSTVVAGNDDPFEMEVMTTEPLPALRIQRHEAPRPVVRNISRLVKEDSSSDTPSSDDSQHLGQVTPHHLISPELTRVSRVYSSSRSKVLTPTTVGSSGSKLSATSQILKAERGGVDVLGSDDSVDGGPQSSPTKMLAERRKLLLFERTRQVDLKTAFKALA</sequence>
<reference evidence="2 3" key="1">
    <citation type="journal article" date="2019" name="Nat. Ecol. Evol.">
        <title>Megaphylogeny resolves global patterns of mushroom evolution.</title>
        <authorList>
            <person name="Varga T."/>
            <person name="Krizsan K."/>
            <person name="Foldi C."/>
            <person name="Dima B."/>
            <person name="Sanchez-Garcia M."/>
            <person name="Sanchez-Ramirez S."/>
            <person name="Szollosi G.J."/>
            <person name="Szarkandi J.G."/>
            <person name="Papp V."/>
            <person name="Albert L."/>
            <person name="Andreopoulos W."/>
            <person name="Angelini C."/>
            <person name="Antonin V."/>
            <person name="Barry K.W."/>
            <person name="Bougher N.L."/>
            <person name="Buchanan P."/>
            <person name="Buyck B."/>
            <person name="Bense V."/>
            <person name="Catcheside P."/>
            <person name="Chovatia M."/>
            <person name="Cooper J."/>
            <person name="Damon W."/>
            <person name="Desjardin D."/>
            <person name="Finy P."/>
            <person name="Geml J."/>
            <person name="Haridas S."/>
            <person name="Hughes K."/>
            <person name="Justo A."/>
            <person name="Karasinski D."/>
            <person name="Kautmanova I."/>
            <person name="Kiss B."/>
            <person name="Kocsube S."/>
            <person name="Kotiranta H."/>
            <person name="LaButti K.M."/>
            <person name="Lechner B.E."/>
            <person name="Liimatainen K."/>
            <person name="Lipzen A."/>
            <person name="Lukacs Z."/>
            <person name="Mihaltcheva S."/>
            <person name="Morgado L.N."/>
            <person name="Niskanen T."/>
            <person name="Noordeloos M.E."/>
            <person name="Ohm R.A."/>
            <person name="Ortiz-Santana B."/>
            <person name="Ovrebo C."/>
            <person name="Racz N."/>
            <person name="Riley R."/>
            <person name="Savchenko A."/>
            <person name="Shiryaev A."/>
            <person name="Soop K."/>
            <person name="Spirin V."/>
            <person name="Szebenyi C."/>
            <person name="Tomsovsky M."/>
            <person name="Tulloss R.E."/>
            <person name="Uehling J."/>
            <person name="Grigoriev I.V."/>
            <person name="Vagvolgyi C."/>
            <person name="Papp T."/>
            <person name="Martin F.M."/>
            <person name="Miettinen O."/>
            <person name="Hibbett D.S."/>
            <person name="Nagy L.G."/>
        </authorList>
    </citation>
    <scope>NUCLEOTIDE SEQUENCE [LARGE SCALE GENOMIC DNA]</scope>
    <source>
        <strain evidence="2 3">CBS 121175</strain>
    </source>
</reference>
<evidence type="ECO:0008006" key="4">
    <source>
        <dbReference type="Google" id="ProtNLM"/>
    </source>
</evidence>
<name>A0A5C3KT12_COPMA</name>